<feature type="region of interest" description="Disordered" evidence="1">
    <location>
        <begin position="279"/>
        <end position="305"/>
    </location>
</feature>
<evidence type="ECO:0000313" key="4">
    <source>
        <dbReference type="Proteomes" id="UP001140560"/>
    </source>
</evidence>
<dbReference type="AlphaFoldDB" id="A0A9W9CKQ7"/>
<feature type="compositionally biased region" description="Basic and acidic residues" evidence="1">
    <location>
        <begin position="279"/>
        <end position="296"/>
    </location>
</feature>
<feature type="compositionally biased region" description="Low complexity" evidence="1">
    <location>
        <begin position="184"/>
        <end position="199"/>
    </location>
</feature>
<evidence type="ECO:0000256" key="2">
    <source>
        <dbReference type="SAM" id="SignalP"/>
    </source>
</evidence>
<sequence length="401" mass="43283">MISSRSFLLTAFSALLSVVSADTNSICYSYGVDYVDENSYFINSLSSDPFTCVSYFQGCNSDVADVLFVDPDDDEYLCTQIPTYPDNELEMSTCPINKNQMESGHWLLLVLGNNGDGQPFAWQRDLYLTVGPQVTSTYTPTVTFSITTTPIVTQTTTTTSTDIITTGPLSTVTSPSGTAKKTKTVTPAPTTTTSTKTMTKTSVTLTKNFAKSTKTVTATCTTPGRPGHPDKPCKYSPTKLHPAALVTPTIIPKLNRFTRKSDRQVDYEWARARVEAAKARRDAKARDGAQLERRAPDAPTTTVTYDTPVNSTTTVTAPTSITTQSVLITATSTSTLPPVTVLSGVYTQTITLATPTKTKHKFTYATTTKTVTFGATFTKTKTVTPTASVTACKRLGGHFLS</sequence>
<feature type="region of interest" description="Disordered" evidence="1">
    <location>
        <begin position="167"/>
        <end position="199"/>
    </location>
</feature>
<protein>
    <submittedName>
        <fullName evidence="3">Uncharacterized protein</fullName>
    </submittedName>
</protein>
<feature type="signal peptide" evidence="2">
    <location>
        <begin position="1"/>
        <end position="21"/>
    </location>
</feature>
<keyword evidence="4" id="KW-1185">Reference proteome</keyword>
<gene>
    <name evidence="3" type="ORF">N0V83_006857</name>
</gene>
<evidence type="ECO:0000256" key="1">
    <source>
        <dbReference type="SAM" id="MobiDB-lite"/>
    </source>
</evidence>
<accession>A0A9W9CKQ7</accession>
<reference evidence="3" key="1">
    <citation type="submission" date="2022-10" db="EMBL/GenBank/DDBJ databases">
        <title>Tapping the CABI collections for fungal endophytes: first genome assemblies for Collariella, Neodidymelliopsis, Ascochyta clinopodiicola, Didymella pomorum, Didymosphaeria variabile, Neocosmospora piperis and Neocucurbitaria cava.</title>
        <authorList>
            <person name="Hill R."/>
        </authorList>
    </citation>
    <scope>NUCLEOTIDE SEQUENCE</scope>
    <source>
        <strain evidence="3">IMI 356814</strain>
    </source>
</reference>
<dbReference type="OrthoDB" id="3937708at2759"/>
<dbReference type="Proteomes" id="UP001140560">
    <property type="component" value="Unassembled WGS sequence"/>
</dbReference>
<feature type="chain" id="PRO_5040950166" evidence="2">
    <location>
        <begin position="22"/>
        <end position="401"/>
    </location>
</feature>
<keyword evidence="2" id="KW-0732">Signal</keyword>
<comment type="caution">
    <text evidence="3">The sequence shown here is derived from an EMBL/GenBank/DDBJ whole genome shotgun (WGS) entry which is preliminary data.</text>
</comment>
<name>A0A9W9CKQ7_9PLEO</name>
<dbReference type="EMBL" id="JAPEUY010000012">
    <property type="protein sequence ID" value="KAJ4367276.1"/>
    <property type="molecule type" value="Genomic_DNA"/>
</dbReference>
<organism evidence="3 4">
    <name type="scientific">Neocucurbitaria cava</name>
    <dbReference type="NCBI Taxonomy" id="798079"/>
    <lineage>
        <taxon>Eukaryota</taxon>
        <taxon>Fungi</taxon>
        <taxon>Dikarya</taxon>
        <taxon>Ascomycota</taxon>
        <taxon>Pezizomycotina</taxon>
        <taxon>Dothideomycetes</taxon>
        <taxon>Pleosporomycetidae</taxon>
        <taxon>Pleosporales</taxon>
        <taxon>Pleosporineae</taxon>
        <taxon>Cucurbitariaceae</taxon>
        <taxon>Neocucurbitaria</taxon>
    </lineage>
</organism>
<proteinExistence type="predicted"/>
<evidence type="ECO:0000313" key="3">
    <source>
        <dbReference type="EMBL" id="KAJ4367276.1"/>
    </source>
</evidence>
<feature type="compositionally biased region" description="Polar residues" evidence="1">
    <location>
        <begin position="167"/>
        <end position="177"/>
    </location>
</feature>